<protein>
    <submittedName>
        <fullName evidence="3">Uncharacterized protein</fullName>
    </submittedName>
</protein>
<evidence type="ECO:0000256" key="2">
    <source>
        <dbReference type="SAM" id="MobiDB-lite"/>
    </source>
</evidence>
<feature type="compositionally biased region" description="Basic residues" evidence="2">
    <location>
        <begin position="274"/>
        <end position="285"/>
    </location>
</feature>
<feature type="region of interest" description="Disordered" evidence="2">
    <location>
        <begin position="910"/>
        <end position="935"/>
    </location>
</feature>
<feature type="coiled-coil region" evidence="1">
    <location>
        <begin position="1160"/>
        <end position="1190"/>
    </location>
</feature>
<dbReference type="EMBL" id="CAKKNE010000001">
    <property type="protein sequence ID" value="CAH0364445.1"/>
    <property type="molecule type" value="Genomic_DNA"/>
</dbReference>
<dbReference type="Proteomes" id="UP000789595">
    <property type="component" value="Unassembled WGS sequence"/>
</dbReference>
<evidence type="ECO:0000256" key="1">
    <source>
        <dbReference type="SAM" id="Coils"/>
    </source>
</evidence>
<sequence>MADEPEEPRREPTTYMSKDGYALPIKAHKHEASGLRPHAKAFIRRNQKISRLAKELLPPQHPDASVPLRSRARHLRPTRRHDDFSTSHKPVKWYEQKSFSRSQKYATREVRRRALSETHPVPLMGQHTPFHGARYAPGPVPTGVKAPPIKLAEKLKVMGNWPLPDTPRCAEMHLAELKLQEDIETRKRDEALRLEKLKEEKAKADAEFREMRRAAAKAAGLPSPPATPSVRSLDSSDGFDSVSDSGRSSLDSPRSRPSSPVKSDALSKEVAKRGSPKKRRRRKKEKPLSKPLVPPPHEPIQIELPKSQGLGALLNLGAGINDQVQRQLLWHWRTVVRCFRVPFTEVAWPVCPPEAMVQIKGMFDGRSPPGSLRARKVAEIFRYLQFTDIDCIRLIETRFPEYLDGVCTRDADGDGEDDGFWTLRSKDCIDPPYDPEAPPSKADAFVPYQDFLEAMAPTPPELARIQKYYKDQDKERIENERRLAERKKRRRAKQLELRKGALSDLQEAWDDWPPRLKRGRPPYTTKERQPAMIYVIECGAEFEVTGDKKKGLAAAALYAASGVAHVRLRSPGLKQCLWNCCLEGMGYGGYSASEIVETFRVYTAERVQAVWRARNGEGAKWARVRELFRRRDLEILRMVYGAWWPCTRRQRFLRTFVYRKLIAWAWWARGVAKRKNLFRLTFWPLRTWRIEARRCYNAREKAKFLKIIWLKLTKKRHHNAWKKWVQKRVRDRAKADRHYREYYLTEQEGAKCFSCWLSFARQRRLLRRRWYQRPKGGEALRKRCIRGRKLRALIVWKYYQFLAKHCKLRATSWFRRIRKDDESRRVLAREVSRSSGVKKHELTQELAEFDRLRVNPPPIPTPAHAACFYVAPSDAELERREAYQHQKKLRMKEHKKLVLAGRKRAKAFNASVRSRTNQEVRNEKRKREKDEDASQARLAVEAAMDAFETKRCTETTLNEDQQLLCAPLLAYFESKVFPREVSAAYLRYWRAGPAALELLRSFATEKRKENRADLCYAFRCRQRMWQTWRAYVAKEKQLKKKLAKEEKERLKRAKENAKKRASRDRLKAEEQAAKDAAAAEKAAKEPPKQKKRRAFAAGDVFRSRVTAGHKVIEEEKVDLDQKSPEKPDPYAEDRRKQSAQLKKIQGYLHRAQTIVKEVRIQQAQEKEEDEREARRKAREEMEMKAFLEDKDEAFAEAHQRALEWTDDFAVYAEKKCVETLQRVQREAQAHYDKQLLRQSLRLIRLPWAEKRAIALMNRQKMRNLLRLCAGWRKVDRSMPKYWRLRTKYHCFLDWIRLVKNHKLYRTSSVKKMLLKRKHRAFASTRLLKERGARRCRSIHQDKWADLKAVFCRWSTYAFDQIRWRYMTVLGTKRVRLKLLQKMFSVLKSEAGFGVIAGRTPWVRRIDADLGVCSLYFVAPRRKTDLLNNLRKSNAVHRKAVADGARNGPTFKKFMDSVGGAAMARLYSEQAMLLKAFELKGDLRYKDVDVAIQSPPDADTEAAEFKDVVCPPGVRVCAVRVIARRNWGVLGVGTELEGDGDKIDRPFRGGSNGGKFVKETFALGEFEHLTGIEIHCSQSVVEAIRFEASTLGNVRKDRKDGMAGAEMFERKRWCGVSKTKTRWSKLYGEVSSLAPRIYTIRGPDEAAIVGLRGLATSSRIIGLGAVCRVVAEEGVFSTAWTRPLRAPTEKLPAIHSATANKESTKKRWQKMRSTKRLIGGGLVAKGSRDQVDVFAAIIKMRKTDATEGIKRCEAFARRVWTSNIFRADPNLRPLLNINIMMQMARWLFNAIAAPLPPIPNKDDKFNVRFERAEAKLSDCIKQQENALWQERKVGKRRDDHTKALAIAAATPREKQNPQQRMMLANRAMNSPMWRARESRRNIRDDCDLAKAASDHAIATSQRAQAQMMVDICHDKIIWLDPRAPRVRKKFKRLIALARRQIQLQGDHEGGAVKFLEDIKETCELPPTAGGPLPTRVFERALDGLHVKKQKELRETKRAERRAEYERQLILAARTANAPEPAPYSDVETEESESLDGWG</sequence>
<name>A0A8J2S638_9STRA</name>
<accession>A0A8J2S638</accession>
<keyword evidence="4" id="KW-1185">Reference proteome</keyword>
<evidence type="ECO:0000313" key="4">
    <source>
        <dbReference type="Proteomes" id="UP000789595"/>
    </source>
</evidence>
<feature type="compositionally biased region" description="Basic and acidic residues" evidence="2">
    <location>
        <begin position="1115"/>
        <end position="1136"/>
    </location>
</feature>
<feature type="compositionally biased region" description="Low complexity" evidence="2">
    <location>
        <begin position="232"/>
        <end position="264"/>
    </location>
</feature>
<feature type="compositionally biased region" description="Basic and acidic residues" evidence="2">
    <location>
        <begin position="1045"/>
        <end position="1088"/>
    </location>
</feature>
<feature type="region of interest" description="Disordered" evidence="2">
    <location>
        <begin position="215"/>
        <end position="299"/>
    </location>
</feature>
<feature type="region of interest" description="Disordered" evidence="2">
    <location>
        <begin position="1"/>
        <end position="21"/>
    </location>
</feature>
<feature type="compositionally biased region" description="Acidic residues" evidence="2">
    <location>
        <begin position="2025"/>
        <end position="2037"/>
    </location>
</feature>
<dbReference type="OrthoDB" id="118314at2759"/>
<evidence type="ECO:0000313" key="3">
    <source>
        <dbReference type="EMBL" id="CAH0364445.1"/>
    </source>
</evidence>
<feature type="region of interest" description="Disordered" evidence="2">
    <location>
        <begin position="1045"/>
        <end position="1096"/>
    </location>
</feature>
<keyword evidence="1" id="KW-0175">Coiled coil</keyword>
<gene>
    <name evidence="3" type="ORF">PECAL_1P08060</name>
</gene>
<organism evidence="3 4">
    <name type="scientific">Pelagomonas calceolata</name>
    <dbReference type="NCBI Taxonomy" id="35677"/>
    <lineage>
        <taxon>Eukaryota</taxon>
        <taxon>Sar</taxon>
        <taxon>Stramenopiles</taxon>
        <taxon>Ochrophyta</taxon>
        <taxon>Pelagophyceae</taxon>
        <taxon>Pelagomonadales</taxon>
        <taxon>Pelagomonadaceae</taxon>
        <taxon>Pelagomonas</taxon>
    </lineage>
</organism>
<comment type="caution">
    <text evidence="3">The sequence shown here is derived from an EMBL/GenBank/DDBJ whole genome shotgun (WGS) entry which is preliminary data.</text>
</comment>
<proteinExistence type="predicted"/>
<feature type="region of interest" description="Disordered" evidence="2">
    <location>
        <begin position="2010"/>
        <end position="2037"/>
    </location>
</feature>
<feature type="region of interest" description="Disordered" evidence="2">
    <location>
        <begin position="1115"/>
        <end position="1138"/>
    </location>
</feature>
<reference evidence="3" key="1">
    <citation type="submission" date="2021-11" db="EMBL/GenBank/DDBJ databases">
        <authorList>
            <consortium name="Genoscope - CEA"/>
            <person name="William W."/>
        </authorList>
    </citation>
    <scope>NUCLEOTIDE SEQUENCE</scope>
</reference>